<dbReference type="SMART" id="SM00028">
    <property type="entry name" value="TPR"/>
    <property type="match status" value="3"/>
</dbReference>
<dbReference type="InterPro" id="IPR011990">
    <property type="entry name" value="TPR-like_helical_dom_sf"/>
</dbReference>
<feature type="repeat" description="TPR" evidence="3">
    <location>
        <begin position="96"/>
        <end position="129"/>
    </location>
</feature>
<evidence type="ECO:0000256" key="2">
    <source>
        <dbReference type="ARBA" id="ARBA00022803"/>
    </source>
</evidence>
<dbReference type="Proteomes" id="UP001165082">
    <property type="component" value="Unassembled WGS sequence"/>
</dbReference>
<dbReference type="PROSITE" id="PS50005">
    <property type="entry name" value="TPR"/>
    <property type="match status" value="1"/>
</dbReference>
<gene>
    <name evidence="4" type="ORF">TrRE_jg263</name>
</gene>
<reference evidence="4" key="1">
    <citation type="submission" date="2022-07" db="EMBL/GenBank/DDBJ databases">
        <title>Genome analysis of Parmales, a sister group of diatoms, reveals the evolutionary specialization of diatoms from phago-mixotrophs to photoautotrophs.</title>
        <authorList>
            <person name="Ban H."/>
            <person name="Sato S."/>
            <person name="Yoshikawa S."/>
            <person name="Kazumasa Y."/>
            <person name="Nakamura Y."/>
            <person name="Ichinomiya M."/>
            <person name="Saitoh K."/>
            <person name="Sato N."/>
            <person name="Blanc-Mathieu R."/>
            <person name="Endo H."/>
            <person name="Kuwata A."/>
            <person name="Ogata H."/>
        </authorList>
    </citation>
    <scope>NUCLEOTIDE SEQUENCE</scope>
</reference>
<evidence type="ECO:0000256" key="1">
    <source>
        <dbReference type="ARBA" id="ARBA00022737"/>
    </source>
</evidence>
<keyword evidence="2 3" id="KW-0802">TPR repeat</keyword>
<dbReference type="InterPro" id="IPR051012">
    <property type="entry name" value="CellSynth/LPSAsmb/PSIAsmb"/>
</dbReference>
<evidence type="ECO:0000313" key="4">
    <source>
        <dbReference type="EMBL" id="GMH57310.1"/>
    </source>
</evidence>
<name>A0A9W6ZWS5_9STRA</name>
<comment type="caution">
    <text evidence="4">The sequence shown here is derived from an EMBL/GenBank/DDBJ whole genome shotgun (WGS) entry which is preliminary data.</text>
</comment>
<dbReference type="SUPFAM" id="SSF48452">
    <property type="entry name" value="TPR-like"/>
    <property type="match status" value="1"/>
</dbReference>
<keyword evidence="5" id="KW-1185">Reference proteome</keyword>
<dbReference type="Pfam" id="PF14559">
    <property type="entry name" value="TPR_19"/>
    <property type="match status" value="1"/>
</dbReference>
<dbReference type="PANTHER" id="PTHR45586:SF1">
    <property type="entry name" value="LIPOPOLYSACCHARIDE ASSEMBLY PROTEIN B"/>
    <property type="match status" value="1"/>
</dbReference>
<dbReference type="PANTHER" id="PTHR45586">
    <property type="entry name" value="TPR REPEAT-CONTAINING PROTEIN PA4667"/>
    <property type="match status" value="1"/>
</dbReference>
<dbReference type="OrthoDB" id="1926212at2759"/>
<keyword evidence="1" id="KW-0677">Repeat</keyword>
<organism evidence="4 5">
    <name type="scientific">Triparma retinervis</name>
    <dbReference type="NCBI Taxonomy" id="2557542"/>
    <lineage>
        <taxon>Eukaryota</taxon>
        <taxon>Sar</taxon>
        <taxon>Stramenopiles</taxon>
        <taxon>Ochrophyta</taxon>
        <taxon>Bolidophyceae</taxon>
        <taxon>Parmales</taxon>
        <taxon>Triparmaceae</taxon>
        <taxon>Triparma</taxon>
    </lineage>
</organism>
<proteinExistence type="predicted"/>
<evidence type="ECO:0000256" key="3">
    <source>
        <dbReference type="PROSITE-ProRule" id="PRU00339"/>
    </source>
</evidence>
<evidence type="ECO:0008006" key="6">
    <source>
        <dbReference type="Google" id="ProtNLM"/>
    </source>
</evidence>
<protein>
    <recommendedName>
        <fullName evidence="6">Tetratricopeptide repeat protein</fullName>
    </recommendedName>
</protein>
<dbReference type="AlphaFoldDB" id="A0A9W6ZWS5"/>
<dbReference type="InterPro" id="IPR019734">
    <property type="entry name" value="TPR_rpt"/>
</dbReference>
<accession>A0A9W6ZWS5</accession>
<sequence length="261" mass="29744">MDASKSRLLARHPTISDLSNYNPMNDPNLPPFARNLSWQDIGRRVDAKEYWKMKMKQNPGNSRYHHHVAPLYGEINDTRNEIKHHKLAVEYNPGSANARNDYGLALYKQGRYDQAELQLQEAISINKKHTTAMNNLAAVLCKKGKFTKAQEMCERVITLDSSNAMAHRNIAKIFDILGNTRDAVKHNRIAIQLGPGIQGRTHHPDTMTYRNLARQLVARGQADSGHACEHYDAYRALAYKVNVLPNSEKTKELLIRTKTKF</sequence>
<dbReference type="EMBL" id="BRXZ01004926">
    <property type="protein sequence ID" value="GMH57310.1"/>
    <property type="molecule type" value="Genomic_DNA"/>
</dbReference>
<evidence type="ECO:0000313" key="5">
    <source>
        <dbReference type="Proteomes" id="UP001165082"/>
    </source>
</evidence>
<dbReference type="Gene3D" id="1.25.40.10">
    <property type="entry name" value="Tetratricopeptide repeat domain"/>
    <property type="match status" value="1"/>
</dbReference>